<dbReference type="PANTHER" id="PTHR11138">
    <property type="entry name" value="METHIONYL-TRNA FORMYLTRANSFERASE"/>
    <property type="match status" value="1"/>
</dbReference>
<gene>
    <name evidence="5" type="primary">fmt</name>
    <name evidence="8" type="ORF">BR63_06485</name>
</gene>
<dbReference type="CDD" id="cd08704">
    <property type="entry name" value="Met_tRNA_FMT_C"/>
    <property type="match status" value="1"/>
</dbReference>
<dbReference type="AlphaFoldDB" id="A0A7G6E1N9"/>
<organism evidence="8 9">
    <name type="scientific">Thermanaerosceptrum fracticalcis</name>
    <dbReference type="NCBI Taxonomy" id="1712410"/>
    <lineage>
        <taxon>Bacteria</taxon>
        <taxon>Bacillati</taxon>
        <taxon>Bacillota</taxon>
        <taxon>Clostridia</taxon>
        <taxon>Eubacteriales</taxon>
        <taxon>Peptococcaceae</taxon>
        <taxon>Thermanaerosceptrum</taxon>
    </lineage>
</organism>
<evidence type="ECO:0000256" key="1">
    <source>
        <dbReference type="ARBA" id="ARBA00010699"/>
    </source>
</evidence>
<dbReference type="EMBL" id="CP045798">
    <property type="protein sequence ID" value="QNB45993.1"/>
    <property type="molecule type" value="Genomic_DNA"/>
</dbReference>
<comment type="similarity">
    <text evidence="1 5">Belongs to the Fmt family.</text>
</comment>
<dbReference type="Pfam" id="PF00551">
    <property type="entry name" value="Formyl_trans_N"/>
    <property type="match status" value="1"/>
</dbReference>
<accession>A0A7G6E1N9</accession>
<dbReference type="InterPro" id="IPR041711">
    <property type="entry name" value="Met-tRNA-FMT_N"/>
</dbReference>
<evidence type="ECO:0000259" key="7">
    <source>
        <dbReference type="Pfam" id="PF02911"/>
    </source>
</evidence>
<feature type="domain" description="Formyl transferase C-terminal" evidence="7">
    <location>
        <begin position="204"/>
        <end position="302"/>
    </location>
</feature>
<dbReference type="CDD" id="cd08646">
    <property type="entry name" value="FMT_core_Met-tRNA-FMT_N"/>
    <property type="match status" value="1"/>
</dbReference>
<evidence type="ECO:0000313" key="8">
    <source>
        <dbReference type="EMBL" id="QNB45993.1"/>
    </source>
</evidence>
<dbReference type="SUPFAM" id="SSF50486">
    <property type="entry name" value="FMT C-terminal domain-like"/>
    <property type="match status" value="1"/>
</dbReference>
<evidence type="ECO:0000259" key="6">
    <source>
        <dbReference type="Pfam" id="PF00551"/>
    </source>
</evidence>
<keyword evidence="3 5" id="KW-0808">Transferase</keyword>
<keyword evidence="9" id="KW-1185">Reference proteome</keyword>
<sequence length="313" mass="34399">MRIVFMGTPEFAVPSLKALYEAGHEIIAVITQPDRPRGRGQKLSLPPVKEAALALGLNIYQPHKIREQGFVEILEDLSPDLIVVVAFGQILPPNILSMPPYGCINVHASLLPAYRGPAPIHWAIMNGEKVTGITTMLMDTGLDTGDMLLKEEVPISPDMTTGELHDLLAQVGAGLLVKTIELWQDKKISPISQNGLAFSYAPLLKREHELIQWEKTAETIFNQIRGLEPWPGAYTMHKGSILKIRGAQIYHQTEQKAQPGTVLKIVKDRGFVVQTGEGSILVTKVQPFGKQTMAATSFCNGYHLEVGYVFGTS</sequence>
<dbReference type="InterPro" id="IPR044135">
    <property type="entry name" value="Met-tRNA-FMT_C"/>
</dbReference>
<dbReference type="GO" id="GO:0004479">
    <property type="term" value="F:methionyl-tRNA formyltransferase activity"/>
    <property type="evidence" value="ECO:0007669"/>
    <property type="project" value="UniProtKB-UniRule"/>
</dbReference>
<name>A0A7G6E1N9_THEFR</name>
<dbReference type="GO" id="GO:0005829">
    <property type="term" value="C:cytosol"/>
    <property type="evidence" value="ECO:0007669"/>
    <property type="project" value="TreeGrafter"/>
</dbReference>
<dbReference type="Pfam" id="PF02911">
    <property type="entry name" value="Formyl_trans_C"/>
    <property type="match status" value="1"/>
</dbReference>
<comment type="function">
    <text evidence="5">Attaches a formyl group to the free amino group of methionyl-tRNA(fMet). The formyl group appears to play a dual role in the initiator identity of N-formylmethionyl-tRNA by promoting its recognition by IF2 and preventing the misappropriation of this tRNA by the elongation apparatus.</text>
</comment>
<dbReference type="OrthoDB" id="9802815at2"/>
<dbReference type="EC" id="2.1.2.9" evidence="2 5"/>
<dbReference type="Proteomes" id="UP000515847">
    <property type="component" value="Chromosome"/>
</dbReference>
<evidence type="ECO:0000256" key="3">
    <source>
        <dbReference type="ARBA" id="ARBA00022679"/>
    </source>
</evidence>
<dbReference type="InterPro" id="IPR036477">
    <property type="entry name" value="Formyl_transf_N_sf"/>
</dbReference>
<dbReference type="InterPro" id="IPR011034">
    <property type="entry name" value="Formyl_transferase-like_C_sf"/>
</dbReference>
<dbReference type="RefSeq" id="WP_034423828.1">
    <property type="nucleotide sequence ID" value="NZ_CP045798.1"/>
</dbReference>
<dbReference type="SUPFAM" id="SSF53328">
    <property type="entry name" value="Formyltransferase"/>
    <property type="match status" value="1"/>
</dbReference>
<dbReference type="HAMAP" id="MF_00182">
    <property type="entry name" value="Formyl_trans"/>
    <property type="match status" value="1"/>
</dbReference>
<comment type="catalytic activity">
    <reaction evidence="5">
        <text>L-methionyl-tRNA(fMet) + (6R)-10-formyltetrahydrofolate = N-formyl-L-methionyl-tRNA(fMet) + (6S)-5,6,7,8-tetrahydrofolate + H(+)</text>
        <dbReference type="Rhea" id="RHEA:24380"/>
        <dbReference type="Rhea" id="RHEA-COMP:9952"/>
        <dbReference type="Rhea" id="RHEA-COMP:9953"/>
        <dbReference type="ChEBI" id="CHEBI:15378"/>
        <dbReference type="ChEBI" id="CHEBI:57453"/>
        <dbReference type="ChEBI" id="CHEBI:78530"/>
        <dbReference type="ChEBI" id="CHEBI:78844"/>
        <dbReference type="ChEBI" id="CHEBI:195366"/>
        <dbReference type="EC" id="2.1.2.9"/>
    </reaction>
</comment>
<dbReference type="InterPro" id="IPR002376">
    <property type="entry name" value="Formyl_transf_N"/>
</dbReference>
<evidence type="ECO:0000256" key="2">
    <source>
        <dbReference type="ARBA" id="ARBA00012261"/>
    </source>
</evidence>
<evidence type="ECO:0000313" key="9">
    <source>
        <dbReference type="Proteomes" id="UP000515847"/>
    </source>
</evidence>
<keyword evidence="4 5" id="KW-0648">Protein biosynthesis</keyword>
<evidence type="ECO:0000256" key="5">
    <source>
        <dbReference type="HAMAP-Rule" id="MF_00182"/>
    </source>
</evidence>
<dbReference type="NCBIfam" id="TIGR00460">
    <property type="entry name" value="fmt"/>
    <property type="match status" value="1"/>
</dbReference>
<proteinExistence type="inferred from homology"/>
<dbReference type="KEGG" id="tfr:BR63_06485"/>
<dbReference type="FunFam" id="3.40.50.12230:FF:000001">
    <property type="entry name" value="Methionyl-tRNA formyltransferase"/>
    <property type="match status" value="1"/>
</dbReference>
<dbReference type="PANTHER" id="PTHR11138:SF5">
    <property type="entry name" value="METHIONYL-TRNA FORMYLTRANSFERASE, MITOCHONDRIAL"/>
    <property type="match status" value="1"/>
</dbReference>
<feature type="binding site" evidence="5">
    <location>
        <begin position="109"/>
        <end position="112"/>
    </location>
    <ligand>
        <name>(6S)-5,6,7,8-tetrahydrofolate</name>
        <dbReference type="ChEBI" id="CHEBI:57453"/>
    </ligand>
</feature>
<dbReference type="Gene3D" id="3.40.50.12230">
    <property type="match status" value="1"/>
</dbReference>
<reference evidence="8 9" key="1">
    <citation type="journal article" date="2019" name="Front. Microbiol.">
        <title>Thermoanaerosceptrum fracticalcis gen. nov. sp. nov., a Novel Fumarate-Fermenting Microorganism From a Deep Fractured Carbonate Aquifer of the US Great Basin.</title>
        <authorList>
            <person name="Hamilton-Brehm S.D."/>
            <person name="Stewart L.E."/>
            <person name="Zavarin M."/>
            <person name="Caldwell M."/>
            <person name="Lawson P.A."/>
            <person name="Onstott T.C."/>
            <person name="Grzymski J."/>
            <person name="Neveux I."/>
            <person name="Lollar B.S."/>
            <person name="Russell C.E."/>
            <person name="Moser D.P."/>
        </authorList>
    </citation>
    <scope>NUCLEOTIDE SEQUENCE [LARGE SCALE GENOMIC DNA]</scope>
    <source>
        <strain evidence="8 9">DRI-13</strain>
    </source>
</reference>
<evidence type="ECO:0000256" key="4">
    <source>
        <dbReference type="ARBA" id="ARBA00022917"/>
    </source>
</evidence>
<dbReference type="InterPro" id="IPR005794">
    <property type="entry name" value="Fmt"/>
</dbReference>
<dbReference type="InterPro" id="IPR005793">
    <property type="entry name" value="Formyl_trans_C"/>
</dbReference>
<feature type="domain" description="Formyl transferase N-terminal" evidence="6">
    <location>
        <begin position="1"/>
        <end position="179"/>
    </location>
</feature>
<protein>
    <recommendedName>
        <fullName evidence="2 5">Methionyl-tRNA formyltransferase</fullName>
        <ecNumber evidence="2 5">2.1.2.9</ecNumber>
    </recommendedName>
</protein>